<comment type="pathway">
    <text evidence="3 23">Cell wall biogenesis; peptidoglycan biosynthesis.</text>
</comment>
<evidence type="ECO:0000259" key="26">
    <source>
        <dbReference type="Pfam" id="PF00912"/>
    </source>
</evidence>
<keyword evidence="8" id="KW-0121">Carboxypeptidase</keyword>
<evidence type="ECO:0000256" key="15">
    <source>
        <dbReference type="ARBA" id="ARBA00023136"/>
    </source>
</evidence>
<dbReference type="InterPro" id="IPR012338">
    <property type="entry name" value="Beta-lactam/transpept-like"/>
</dbReference>
<evidence type="ECO:0000256" key="8">
    <source>
        <dbReference type="ARBA" id="ARBA00022645"/>
    </source>
</evidence>
<dbReference type="PANTHER" id="PTHR32282">
    <property type="entry name" value="BINDING PROTEIN TRANSPEPTIDASE, PUTATIVE-RELATED"/>
    <property type="match status" value="1"/>
</dbReference>
<evidence type="ECO:0000256" key="24">
    <source>
        <dbReference type="SAM" id="MobiDB-lite"/>
    </source>
</evidence>
<proteinExistence type="inferred from homology"/>
<evidence type="ECO:0000313" key="28">
    <source>
        <dbReference type="EMBL" id="MDM7862288.1"/>
    </source>
</evidence>
<evidence type="ECO:0000256" key="7">
    <source>
        <dbReference type="ARBA" id="ARBA00022475"/>
    </source>
</evidence>
<evidence type="ECO:0000256" key="14">
    <source>
        <dbReference type="ARBA" id="ARBA00022984"/>
    </source>
</evidence>
<gene>
    <name evidence="28" type="primary">mrcB</name>
    <name evidence="28" type="ORF">QTP81_16900</name>
</gene>
<keyword evidence="12" id="KW-0378">Hydrolase</keyword>
<keyword evidence="16" id="KW-0046">Antibiotic resistance</keyword>
<evidence type="ECO:0000256" key="5">
    <source>
        <dbReference type="ARBA" id="ARBA00007739"/>
    </source>
</evidence>
<dbReference type="InterPro" id="IPR023346">
    <property type="entry name" value="Lysozyme-like_dom_sf"/>
</dbReference>
<dbReference type="InterPro" id="IPR001264">
    <property type="entry name" value="Glyco_trans_51"/>
</dbReference>
<evidence type="ECO:0000256" key="20">
    <source>
        <dbReference type="ARBA" id="ARBA00034000"/>
    </source>
</evidence>
<dbReference type="RefSeq" id="WP_289367190.1">
    <property type="nucleotide sequence ID" value="NZ_JAUCBP010000013.1"/>
</dbReference>
<comment type="similarity">
    <text evidence="4 23">In the C-terminal section; belongs to the transpeptidase family.</text>
</comment>
<evidence type="ECO:0000256" key="22">
    <source>
        <dbReference type="NCBIfam" id="TIGR02071"/>
    </source>
</evidence>
<comment type="function">
    <text evidence="1 23">Cell wall formation. Synthesis of cross-linked peptidoglycan from the lipid intermediates. The enzyme has a penicillin-insensitive transglycosylase N-terminal domain (formation of linear glycan strands) and a penicillin-sensitive transpeptidase C-terminal domain (cross-linking of the peptide subunits).</text>
</comment>
<evidence type="ECO:0000256" key="2">
    <source>
        <dbReference type="ARBA" id="ARBA00004236"/>
    </source>
</evidence>
<feature type="domain" description="Bifunctional transglycosylase second" evidence="27">
    <location>
        <begin position="79"/>
        <end position="151"/>
    </location>
</feature>
<dbReference type="Pfam" id="PF14814">
    <property type="entry name" value="UB2H"/>
    <property type="match status" value="1"/>
</dbReference>
<evidence type="ECO:0000256" key="9">
    <source>
        <dbReference type="ARBA" id="ARBA00022670"/>
    </source>
</evidence>
<dbReference type="InterPro" id="IPR050396">
    <property type="entry name" value="Glycosyltr_51/Transpeptidase"/>
</dbReference>
<feature type="domain" description="Penicillin-binding protein transpeptidase" evidence="25">
    <location>
        <begin position="445"/>
        <end position="685"/>
    </location>
</feature>
<name>A0ABT7T1G8_9ALTE</name>
<evidence type="ECO:0000256" key="3">
    <source>
        <dbReference type="ARBA" id="ARBA00004752"/>
    </source>
</evidence>
<dbReference type="Gene3D" id="1.20.5.100">
    <property type="entry name" value="Cytochrome c1, transmembrane anchor, C-terminal"/>
    <property type="match status" value="1"/>
</dbReference>
<dbReference type="Proteomes" id="UP001234343">
    <property type="component" value="Unassembled WGS sequence"/>
</dbReference>
<comment type="similarity">
    <text evidence="5 23">In the N-terminal section; belongs to the glycosyltransferase 51 family.</text>
</comment>
<keyword evidence="15" id="KW-0472">Membrane</keyword>
<keyword evidence="7" id="KW-1003">Cell membrane</keyword>
<feature type="domain" description="Glycosyl transferase family 51" evidence="26">
    <location>
        <begin position="181"/>
        <end position="350"/>
    </location>
</feature>
<evidence type="ECO:0000256" key="17">
    <source>
        <dbReference type="ARBA" id="ARBA00023268"/>
    </source>
</evidence>
<keyword evidence="9" id="KW-0645">Protease</keyword>
<dbReference type="Gene3D" id="3.30.2060.10">
    <property type="entry name" value="Penicillin-binding protein 1b domain"/>
    <property type="match status" value="1"/>
</dbReference>
<keyword evidence="10 23" id="KW-0328">Glycosyltransferase</keyword>
<evidence type="ECO:0000313" key="29">
    <source>
        <dbReference type="Proteomes" id="UP001234343"/>
    </source>
</evidence>
<evidence type="ECO:0000256" key="13">
    <source>
        <dbReference type="ARBA" id="ARBA00022960"/>
    </source>
</evidence>
<evidence type="ECO:0000256" key="18">
    <source>
        <dbReference type="ARBA" id="ARBA00023316"/>
    </source>
</evidence>
<evidence type="ECO:0000256" key="10">
    <source>
        <dbReference type="ARBA" id="ARBA00022676"/>
    </source>
</evidence>
<dbReference type="NCBIfam" id="TIGR02071">
    <property type="entry name" value="PBP_1b"/>
    <property type="match status" value="1"/>
</dbReference>
<evidence type="ECO:0000256" key="21">
    <source>
        <dbReference type="ARBA" id="ARBA00049902"/>
    </source>
</evidence>
<dbReference type="PANTHER" id="PTHR32282:SF11">
    <property type="entry name" value="PENICILLIN-BINDING PROTEIN 1B"/>
    <property type="match status" value="1"/>
</dbReference>
<evidence type="ECO:0000259" key="25">
    <source>
        <dbReference type="Pfam" id="PF00905"/>
    </source>
</evidence>
<dbReference type="EMBL" id="JAUCBP010000013">
    <property type="protein sequence ID" value="MDM7862288.1"/>
    <property type="molecule type" value="Genomic_DNA"/>
</dbReference>
<evidence type="ECO:0000256" key="12">
    <source>
        <dbReference type="ARBA" id="ARBA00022801"/>
    </source>
</evidence>
<evidence type="ECO:0000256" key="16">
    <source>
        <dbReference type="ARBA" id="ARBA00023251"/>
    </source>
</evidence>
<keyword evidence="17" id="KW-0511">Multifunctional enzyme</keyword>
<evidence type="ECO:0000256" key="1">
    <source>
        <dbReference type="ARBA" id="ARBA00002624"/>
    </source>
</evidence>
<evidence type="ECO:0000259" key="27">
    <source>
        <dbReference type="Pfam" id="PF14814"/>
    </source>
</evidence>
<reference evidence="28 29" key="1">
    <citation type="submission" date="2023-06" db="EMBL/GenBank/DDBJ databases">
        <title>Alteromonas sp. ASW11-36 isolated from intertidal sand.</title>
        <authorList>
            <person name="Li Y."/>
        </authorList>
    </citation>
    <scope>NUCLEOTIDE SEQUENCE [LARGE SCALE GENOMIC DNA]</scope>
    <source>
        <strain evidence="28 29">ASW11-36</strain>
    </source>
</reference>
<accession>A0ABT7T1G8</accession>
<organism evidence="28 29">
    <name type="scientific">Alteromonas arenosi</name>
    <dbReference type="NCBI Taxonomy" id="3055817"/>
    <lineage>
        <taxon>Bacteria</taxon>
        <taxon>Pseudomonadati</taxon>
        <taxon>Pseudomonadota</taxon>
        <taxon>Gammaproteobacteria</taxon>
        <taxon>Alteromonadales</taxon>
        <taxon>Alteromonadaceae</taxon>
        <taxon>Alteromonas/Salinimonas group</taxon>
        <taxon>Alteromonas</taxon>
    </lineage>
</organism>
<feature type="region of interest" description="Disordered" evidence="24">
    <location>
        <begin position="1"/>
        <end position="21"/>
    </location>
</feature>
<evidence type="ECO:0000256" key="11">
    <source>
        <dbReference type="ARBA" id="ARBA00022679"/>
    </source>
</evidence>
<dbReference type="InterPro" id="IPR001460">
    <property type="entry name" value="PCN-bd_Tpept"/>
</dbReference>
<dbReference type="Pfam" id="PF00905">
    <property type="entry name" value="Transpeptidase"/>
    <property type="match status" value="1"/>
</dbReference>
<keyword evidence="11 23" id="KW-0808">Transferase</keyword>
<dbReference type="SUPFAM" id="SSF56601">
    <property type="entry name" value="beta-lactamase/transpeptidase-like"/>
    <property type="match status" value="1"/>
</dbReference>
<comment type="catalytic activity">
    <reaction evidence="20">
        <text>Preferential cleavage: (Ac)2-L-Lys-D-Ala-|-D-Ala. Also transpeptidation of peptidyl-alanyl moieties that are N-acyl substituents of D-alanine.</text>
        <dbReference type="EC" id="3.4.16.4"/>
    </reaction>
</comment>
<protein>
    <recommendedName>
        <fullName evidence="6 22">Penicillin-binding protein 1B</fullName>
        <shortName evidence="23">PBP-1b</shortName>
        <shortName evidence="23">PBP1b</shortName>
    </recommendedName>
    <alternativeName>
        <fullName evidence="19 23">Murein polymerase</fullName>
    </alternativeName>
</protein>
<evidence type="ECO:0000256" key="6">
    <source>
        <dbReference type="ARBA" id="ARBA00018637"/>
    </source>
</evidence>
<evidence type="ECO:0000256" key="4">
    <source>
        <dbReference type="ARBA" id="ARBA00007090"/>
    </source>
</evidence>
<keyword evidence="29" id="KW-1185">Reference proteome</keyword>
<comment type="caution">
    <text evidence="28">The sequence shown here is derived from an EMBL/GenBank/DDBJ whole genome shotgun (WGS) entry which is preliminary data.</text>
</comment>
<dbReference type="Gene3D" id="1.10.3810.10">
    <property type="entry name" value="Biosynthetic peptidoglycan transglycosylase-like"/>
    <property type="match status" value="1"/>
</dbReference>
<keyword evidence="13 23" id="KW-0133">Cell shape</keyword>
<comment type="catalytic activity">
    <reaction evidence="21">
        <text>[GlcNAc-(1-&gt;4)-Mur2Ac(oyl-L-Ala-gamma-D-Glu-L-Lys-D-Ala-D-Ala)](n)-di-trans,octa-cis-undecaprenyl diphosphate + beta-D-GlcNAc-(1-&gt;4)-Mur2Ac(oyl-L-Ala-gamma-D-Glu-L-Lys-D-Ala-D-Ala)-di-trans,octa-cis-undecaprenyl diphosphate = [GlcNAc-(1-&gt;4)-Mur2Ac(oyl-L-Ala-gamma-D-Glu-L-Lys-D-Ala-D-Ala)](n+1)-di-trans,octa-cis-undecaprenyl diphosphate + di-trans,octa-cis-undecaprenyl diphosphate + H(+)</text>
        <dbReference type="Rhea" id="RHEA:23708"/>
        <dbReference type="Rhea" id="RHEA-COMP:9602"/>
        <dbReference type="Rhea" id="RHEA-COMP:9603"/>
        <dbReference type="ChEBI" id="CHEBI:15378"/>
        <dbReference type="ChEBI" id="CHEBI:58405"/>
        <dbReference type="ChEBI" id="CHEBI:60033"/>
        <dbReference type="ChEBI" id="CHEBI:78435"/>
        <dbReference type="EC" id="2.4.99.28"/>
    </reaction>
</comment>
<keyword evidence="18 23" id="KW-0961">Cell wall biogenesis/degradation</keyword>
<dbReference type="SUPFAM" id="SSF53955">
    <property type="entry name" value="Lysozyme-like"/>
    <property type="match status" value="1"/>
</dbReference>
<dbReference type="PIRSF" id="PIRSF002799">
    <property type="entry name" value="PBP_1b"/>
    <property type="match status" value="1"/>
</dbReference>
<sequence length="795" mass="88551">MAKKKQTKTQSKATSKRAKQPAKKHWFKRLLPIVGKLSLVATVALAAYLFYLDASIKHHFSGNKWQVPAQIYARALHIEVEQEITPAEILDELELLGYRQVANVTSSGEYHYANRQLTFMRRAFDFIDGNRAMRLIRLNWRGDRIGAIEEALPRQLTFASATAIQHIRLEPWLVSRLVSSHREDRMLLDIEKVPPMLVSALTLVEDQNFYKHHGVAPLSILRALIANIAAGRTVQGGSTLTQQLVKNLYLTREKSITRKIKEALMAIVIDARYSKDQILEAYLNEVFVGQNGDLGVHGFGLGSHFYFDRPVAELDVAEIALLVGMVKGPSYYNPRRHPERATERRDLVLKVLFENNEISAAEYEMYVNQPLNIASGASLASGKHPAFMDKVRRELTDILADPDIRESGVRVFTSLDINAQRRAEKALADTVERLADQRSIPGLEGAMMVTDIKSGEIRAIVGSKNTAYSGFNRALDARRQIGSLVKPAIYLTALEQPARFNLATPLLDEPIDLADEGGKRWQPQNADKEFRGQVALVSALTESLNVPTINLGLDVGLPNVIDTLQRLGVNTPIKEVPALTLGAIDLSLLQVNQMYQTIANTGVYRPLRTVNAITTSGNRLLWQHSNYAEQRVDEAATYLTNYALHKVTIEGTARRINSQFPRINMAGKTGTTDDYRDSWFAGFDRNILVTTWLGDDDNATTGLTGASGALSAYIAYQKAQQPKSLSRRFPTGLGIAHFDPLSGEAMVAGCTNALTVPAILDVLPAQRRACDVTTDGPQQEEPEEERSWWERWFGD</sequence>
<dbReference type="InterPro" id="IPR028166">
    <property type="entry name" value="UB2H"/>
</dbReference>
<keyword evidence="14 23" id="KW-0573">Peptidoglycan synthesis</keyword>
<dbReference type="InterPro" id="IPR036950">
    <property type="entry name" value="PBP_transglycosylase"/>
</dbReference>
<dbReference type="Pfam" id="PF00912">
    <property type="entry name" value="Transgly"/>
    <property type="match status" value="1"/>
</dbReference>
<dbReference type="Gene3D" id="3.40.710.10">
    <property type="entry name" value="DD-peptidase/beta-lactamase superfamily"/>
    <property type="match status" value="1"/>
</dbReference>
<evidence type="ECO:0000256" key="23">
    <source>
        <dbReference type="PIRNR" id="PIRNR002799"/>
    </source>
</evidence>
<comment type="subcellular location">
    <subcellularLocation>
        <location evidence="2">Cell membrane</location>
    </subcellularLocation>
</comment>
<dbReference type="InterPro" id="IPR011813">
    <property type="entry name" value="PBP_1b"/>
</dbReference>
<evidence type="ECO:0000256" key="19">
    <source>
        <dbReference type="ARBA" id="ARBA00032454"/>
    </source>
</evidence>